<dbReference type="AlphaFoldDB" id="A0A2S9VC95"/>
<evidence type="ECO:0000313" key="2">
    <source>
        <dbReference type="EMBL" id="PRO74111.1"/>
    </source>
</evidence>
<dbReference type="Gene3D" id="3.60.10.10">
    <property type="entry name" value="Endonuclease/exonuclease/phosphatase"/>
    <property type="match status" value="1"/>
</dbReference>
<proteinExistence type="predicted"/>
<comment type="caution">
    <text evidence="2">The sequence shown here is derived from an EMBL/GenBank/DDBJ whole genome shotgun (WGS) entry which is preliminary data.</text>
</comment>
<reference evidence="3" key="1">
    <citation type="journal article" date="2020" name="Int. J. Syst. Evol. Microbiol.">
        <title>Alteromonas alba sp. nov., a marine bacterium isolated from the seawater of the West Pacific Ocean.</title>
        <authorList>
            <person name="Sun C."/>
            <person name="Wu Y.-H."/>
            <person name="Xamxidin M."/>
            <person name="Cheng H."/>
            <person name="Xu X.-W."/>
        </authorList>
    </citation>
    <scope>NUCLEOTIDE SEQUENCE [LARGE SCALE GENOMIC DNA]</scope>
    <source>
        <strain evidence="3">190</strain>
    </source>
</reference>
<dbReference type="OrthoDB" id="5293344at2"/>
<evidence type="ECO:0000313" key="3">
    <source>
        <dbReference type="Proteomes" id="UP000238949"/>
    </source>
</evidence>
<dbReference type="PANTHER" id="PTHR14859:SF15">
    <property type="entry name" value="ENDONUCLEASE_EXONUCLEASE_PHOSPHATASE DOMAIN-CONTAINING PROTEIN"/>
    <property type="match status" value="1"/>
</dbReference>
<dbReference type="GO" id="GO:0004519">
    <property type="term" value="F:endonuclease activity"/>
    <property type="evidence" value="ECO:0007669"/>
    <property type="project" value="UniProtKB-KW"/>
</dbReference>
<dbReference type="InterPro" id="IPR051916">
    <property type="entry name" value="GPI-anchor_lipid_remodeler"/>
</dbReference>
<sequence>MYRLITYNLHSGVGRDGIQDYARIGRFLVEQDADFVLLQEMDTRSAERDVNDDISAICADGKYMLIPAPTVTTEHGWYGNAILTRHPVLHRQQFNISVPGREPRTLQHVVVTLGKQPLSLLNAHLGLKKKERAYQARRLHEIIQSVNERNQMPACLGGDMNEWWLNTRLFKRLDQTYQQLRTGRSFPSHLPLFKLDRLWTSPELRVNHCDRLMDKGYRHYSDHLAVKVDFEMSPPTE</sequence>
<name>A0A2S9VC95_9ALTE</name>
<dbReference type="RefSeq" id="WP_105934111.1">
    <property type="nucleotide sequence ID" value="NZ_PVNP01000065.1"/>
</dbReference>
<dbReference type="InterPro" id="IPR005135">
    <property type="entry name" value="Endo/exonuclease/phosphatase"/>
</dbReference>
<dbReference type="PANTHER" id="PTHR14859">
    <property type="entry name" value="CALCOFLUOR WHITE HYPERSENSITIVE PROTEIN PRECURSOR"/>
    <property type="match status" value="1"/>
</dbReference>
<organism evidence="2 3">
    <name type="scientific">Alteromonas alba</name>
    <dbReference type="NCBI Taxonomy" id="2079529"/>
    <lineage>
        <taxon>Bacteria</taxon>
        <taxon>Pseudomonadati</taxon>
        <taxon>Pseudomonadota</taxon>
        <taxon>Gammaproteobacteria</taxon>
        <taxon>Alteromonadales</taxon>
        <taxon>Alteromonadaceae</taxon>
        <taxon>Alteromonas/Salinimonas group</taxon>
        <taxon>Alteromonas</taxon>
    </lineage>
</organism>
<dbReference type="GO" id="GO:0016020">
    <property type="term" value="C:membrane"/>
    <property type="evidence" value="ECO:0007669"/>
    <property type="project" value="GOC"/>
</dbReference>
<keyword evidence="2" id="KW-0540">Nuclease</keyword>
<dbReference type="EMBL" id="PVNP01000065">
    <property type="protein sequence ID" value="PRO74111.1"/>
    <property type="molecule type" value="Genomic_DNA"/>
</dbReference>
<keyword evidence="2" id="KW-0378">Hydrolase</keyword>
<gene>
    <name evidence="2" type="ORF">C6Y40_07905</name>
</gene>
<dbReference type="GO" id="GO:0006506">
    <property type="term" value="P:GPI anchor biosynthetic process"/>
    <property type="evidence" value="ECO:0007669"/>
    <property type="project" value="TreeGrafter"/>
</dbReference>
<feature type="domain" description="Endonuclease/exonuclease/phosphatase" evidence="1">
    <location>
        <begin position="5"/>
        <end position="223"/>
    </location>
</feature>
<protein>
    <submittedName>
        <fullName evidence="2">Endonuclease</fullName>
    </submittedName>
</protein>
<dbReference type="Pfam" id="PF03372">
    <property type="entry name" value="Exo_endo_phos"/>
    <property type="match status" value="1"/>
</dbReference>
<keyword evidence="3" id="KW-1185">Reference proteome</keyword>
<dbReference type="SUPFAM" id="SSF56219">
    <property type="entry name" value="DNase I-like"/>
    <property type="match status" value="1"/>
</dbReference>
<accession>A0A2S9VC95</accession>
<evidence type="ECO:0000259" key="1">
    <source>
        <dbReference type="Pfam" id="PF03372"/>
    </source>
</evidence>
<dbReference type="InterPro" id="IPR036691">
    <property type="entry name" value="Endo/exonu/phosph_ase_sf"/>
</dbReference>
<dbReference type="Proteomes" id="UP000238949">
    <property type="component" value="Unassembled WGS sequence"/>
</dbReference>
<keyword evidence="2" id="KW-0255">Endonuclease</keyword>